<dbReference type="Gene3D" id="3.60.10.10">
    <property type="entry name" value="Endonuclease/exonuclease/phosphatase"/>
    <property type="match status" value="1"/>
</dbReference>
<dbReference type="AlphaFoldDB" id="A0AAW2JHQ0"/>
<sequence>MGSGGEDSTAHSTSSNAQAAVQYSAAASRASSRAAGNHRSSGEHAAGTIFCSKLPKHVVIMMPNELGGESPCKVDVEYEWLPPKCKQCVSLGHSTATCPESNKIEKPRVAVYVQKRPVQPTPTVSKLMAKDVVRTVQHTVPEEEGTVDMEIGTDERSYIDKGKAPLEKCDMMNAAFWNVRGLNRRDHQMAVKDLVNEFRLNFLGLLETRVSAVNVLRVQTFLPQWSWFTDYDMPGNRIWIAWDDELLDVDVLNLDVQFIHCRINIRCAHLSVLATVVYGANDSVSRRGLWQSLVTLADSISDEPWIVGGDFNTVVDMSEVCGASADIHLAMNEFRDCILGTGLIHLPVQGELFSWHNCSEGERSLWKRLDRLLVNDAWLRLWPNSHYQCLNARTSDHSPLVLRGDTDKHTQLLQIDRHNSLLLRLEKCCKLVFFKATKLEQVMLQQRAKIQWLKGGDQCSRIFFRKVAMRRACKRVFQIINDDGHTLTTQEDVVNEFVSFYQRLLGGDRRREFIDLRYLRPWARHVLTQEESQALVQSVTREEIKDAFFDIAEDKAPGPDGYSSGFYKAAWPVIGEEMIKAILEFFTTGRLLKQVNTTILALIPKVRAPSTFLISVPYLVVTYFIKLLPR</sequence>
<dbReference type="Pfam" id="PF03372">
    <property type="entry name" value="Exo_endo_phos"/>
    <property type="match status" value="1"/>
</dbReference>
<proteinExistence type="predicted"/>
<dbReference type="SUPFAM" id="SSF56219">
    <property type="entry name" value="DNase I-like"/>
    <property type="match status" value="1"/>
</dbReference>
<reference evidence="3" key="1">
    <citation type="submission" date="2020-06" db="EMBL/GenBank/DDBJ databases">
        <authorList>
            <person name="Li T."/>
            <person name="Hu X."/>
            <person name="Zhang T."/>
            <person name="Song X."/>
            <person name="Zhang H."/>
            <person name="Dai N."/>
            <person name="Sheng W."/>
            <person name="Hou X."/>
            <person name="Wei L."/>
        </authorList>
    </citation>
    <scope>NUCLEOTIDE SEQUENCE</scope>
    <source>
        <strain evidence="3">KEN8</strain>
        <tissue evidence="3">Leaf</tissue>
    </source>
</reference>
<dbReference type="PANTHER" id="PTHR33710:SF71">
    <property type="entry name" value="ENDONUCLEASE_EXONUCLEASE_PHOSPHATASE DOMAIN-CONTAINING PROTEIN"/>
    <property type="match status" value="1"/>
</dbReference>
<dbReference type="PANTHER" id="PTHR33710">
    <property type="entry name" value="BNAC02G09200D PROTEIN"/>
    <property type="match status" value="1"/>
</dbReference>
<protein>
    <recommendedName>
        <fullName evidence="2">Endonuclease/exonuclease/phosphatase domain-containing protein</fullName>
    </recommendedName>
</protein>
<accession>A0AAW2JHQ0</accession>
<evidence type="ECO:0000259" key="2">
    <source>
        <dbReference type="Pfam" id="PF03372"/>
    </source>
</evidence>
<dbReference type="InterPro" id="IPR005135">
    <property type="entry name" value="Endo/exonuclease/phosphatase"/>
</dbReference>
<reference evidence="3" key="2">
    <citation type="journal article" date="2024" name="Plant">
        <title>Genomic evolution and insights into agronomic trait innovations of Sesamum species.</title>
        <authorList>
            <person name="Miao H."/>
            <person name="Wang L."/>
            <person name="Qu L."/>
            <person name="Liu H."/>
            <person name="Sun Y."/>
            <person name="Le M."/>
            <person name="Wang Q."/>
            <person name="Wei S."/>
            <person name="Zheng Y."/>
            <person name="Lin W."/>
            <person name="Duan Y."/>
            <person name="Cao H."/>
            <person name="Xiong S."/>
            <person name="Wang X."/>
            <person name="Wei L."/>
            <person name="Li C."/>
            <person name="Ma Q."/>
            <person name="Ju M."/>
            <person name="Zhao R."/>
            <person name="Li G."/>
            <person name="Mu C."/>
            <person name="Tian Q."/>
            <person name="Mei H."/>
            <person name="Zhang T."/>
            <person name="Gao T."/>
            <person name="Zhang H."/>
        </authorList>
    </citation>
    <scope>NUCLEOTIDE SEQUENCE</scope>
    <source>
        <strain evidence="3">KEN8</strain>
    </source>
</reference>
<evidence type="ECO:0000256" key="1">
    <source>
        <dbReference type="SAM" id="MobiDB-lite"/>
    </source>
</evidence>
<feature type="region of interest" description="Disordered" evidence="1">
    <location>
        <begin position="1"/>
        <end position="21"/>
    </location>
</feature>
<gene>
    <name evidence="3" type="ORF">Scaly_3135000</name>
</gene>
<evidence type="ECO:0000313" key="3">
    <source>
        <dbReference type="EMBL" id="KAL0293796.1"/>
    </source>
</evidence>
<organism evidence="3">
    <name type="scientific">Sesamum calycinum</name>
    <dbReference type="NCBI Taxonomy" id="2727403"/>
    <lineage>
        <taxon>Eukaryota</taxon>
        <taxon>Viridiplantae</taxon>
        <taxon>Streptophyta</taxon>
        <taxon>Embryophyta</taxon>
        <taxon>Tracheophyta</taxon>
        <taxon>Spermatophyta</taxon>
        <taxon>Magnoliopsida</taxon>
        <taxon>eudicotyledons</taxon>
        <taxon>Gunneridae</taxon>
        <taxon>Pentapetalae</taxon>
        <taxon>asterids</taxon>
        <taxon>lamiids</taxon>
        <taxon>Lamiales</taxon>
        <taxon>Pedaliaceae</taxon>
        <taxon>Sesamum</taxon>
    </lineage>
</organism>
<comment type="caution">
    <text evidence="3">The sequence shown here is derived from an EMBL/GenBank/DDBJ whole genome shotgun (WGS) entry which is preliminary data.</text>
</comment>
<feature type="domain" description="Endonuclease/exonuclease/phosphatase" evidence="2">
    <location>
        <begin position="176"/>
        <end position="397"/>
    </location>
</feature>
<dbReference type="InterPro" id="IPR036691">
    <property type="entry name" value="Endo/exonu/phosph_ase_sf"/>
</dbReference>
<dbReference type="EMBL" id="JACGWM010001306">
    <property type="protein sequence ID" value="KAL0293796.1"/>
    <property type="molecule type" value="Genomic_DNA"/>
</dbReference>
<name>A0AAW2JHQ0_9LAMI</name>
<dbReference type="GO" id="GO:0003824">
    <property type="term" value="F:catalytic activity"/>
    <property type="evidence" value="ECO:0007669"/>
    <property type="project" value="InterPro"/>
</dbReference>